<dbReference type="AlphaFoldDB" id="A0AAC9LBT8"/>
<dbReference type="RefSeq" id="WP_075739837.1">
    <property type="nucleotide sequence ID" value="NZ_CP016076.1"/>
</dbReference>
<dbReference type="Proteomes" id="UP000185511">
    <property type="component" value="Chromosome"/>
</dbReference>
<name>A0AAC9LBT8_9PSEU</name>
<gene>
    <name evidence="1" type="ORF">UA74_08765</name>
</gene>
<dbReference type="EMBL" id="CP016076">
    <property type="protein sequence ID" value="APU13817.1"/>
    <property type="molecule type" value="Genomic_DNA"/>
</dbReference>
<evidence type="ECO:0000313" key="1">
    <source>
        <dbReference type="EMBL" id="APU13817.1"/>
    </source>
</evidence>
<accession>A0AAC9LBT8</accession>
<dbReference type="Gene3D" id="1.10.10.10">
    <property type="entry name" value="Winged helix-like DNA-binding domain superfamily/Winged helix DNA-binding domain"/>
    <property type="match status" value="1"/>
</dbReference>
<proteinExistence type="predicted"/>
<organism evidence="1 2">
    <name type="scientific">Actinoalloteichus fjordicus</name>
    <dbReference type="NCBI Taxonomy" id="1612552"/>
    <lineage>
        <taxon>Bacteria</taxon>
        <taxon>Bacillati</taxon>
        <taxon>Actinomycetota</taxon>
        <taxon>Actinomycetes</taxon>
        <taxon>Pseudonocardiales</taxon>
        <taxon>Pseudonocardiaceae</taxon>
        <taxon>Actinoalloteichus</taxon>
    </lineage>
</organism>
<keyword evidence="1" id="KW-0238">DNA-binding</keyword>
<protein>
    <submittedName>
        <fullName evidence="1">Winged helix DNA-binding domain</fullName>
    </submittedName>
</protein>
<dbReference type="GO" id="GO:0003677">
    <property type="term" value="F:DNA binding"/>
    <property type="evidence" value="ECO:0007669"/>
    <property type="project" value="UniProtKB-KW"/>
</dbReference>
<dbReference type="InterPro" id="IPR036388">
    <property type="entry name" value="WH-like_DNA-bd_sf"/>
</dbReference>
<dbReference type="KEGG" id="acad:UA74_08765"/>
<reference evidence="2" key="1">
    <citation type="submission" date="2016-06" db="EMBL/GenBank/DDBJ databases">
        <title>Complete genome sequence of Actinoalloteichus fjordicus DSM 46855 (=ADI127-17), type strain of the new species Actinoalloteichus fjordicus.</title>
        <authorList>
            <person name="Ruckert C."/>
            <person name="Nouioui I."/>
            <person name="Willmese J."/>
            <person name="van Wezel G."/>
            <person name="Klenk H.-P."/>
            <person name="Kalinowski J."/>
            <person name="Zotchev S.B."/>
        </authorList>
    </citation>
    <scope>NUCLEOTIDE SEQUENCE [LARGE SCALE GENOMIC DNA]</scope>
    <source>
        <strain evidence="2">ADI127-7</strain>
    </source>
</reference>
<dbReference type="InterPro" id="IPR036390">
    <property type="entry name" value="WH_DNA-bd_sf"/>
</dbReference>
<sequence>MDEARTPIGFWLKHLDQLIEAGLDDALATANVTRRQWQVLSTLRARPRETAELLVELRPFATVVEAHDLLDDLTDRGWIADEADRWTITADGVAVWSAAAEHAHEFRRVSSSGVTEEDYRTTLRVLRRMAGNIAGRDVSSS</sequence>
<keyword evidence="2" id="KW-1185">Reference proteome</keyword>
<evidence type="ECO:0000313" key="2">
    <source>
        <dbReference type="Proteomes" id="UP000185511"/>
    </source>
</evidence>
<dbReference type="SUPFAM" id="SSF46785">
    <property type="entry name" value="Winged helix' DNA-binding domain"/>
    <property type="match status" value="1"/>
</dbReference>